<evidence type="ECO:0000313" key="4">
    <source>
        <dbReference type="EMBL" id="RYO93151.1"/>
    </source>
</evidence>
<dbReference type="PANTHER" id="PTHR38165">
    <property type="match status" value="1"/>
</dbReference>
<reference evidence="4 5" key="1">
    <citation type="submission" date="2018-06" db="EMBL/GenBank/DDBJ databases">
        <title>Complete Genomes of Monosporascus.</title>
        <authorList>
            <person name="Robinson A.J."/>
            <person name="Natvig D.O."/>
        </authorList>
    </citation>
    <scope>NUCLEOTIDE SEQUENCE [LARGE SCALE GENOMIC DNA]</scope>
    <source>
        <strain evidence="4 5">CBS 609.92</strain>
    </source>
</reference>
<gene>
    <name evidence="4" type="ORF">DL762_001278</name>
</gene>
<dbReference type="PANTHER" id="PTHR38165:SF1">
    <property type="entry name" value="GLUCANASE B"/>
    <property type="match status" value="1"/>
</dbReference>
<accession>A0ABY0HHC0</accession>
<proteinExistence type="predicted"/>
<dbReference type="PROSITE" id="PS52006">
    <property type="entry name" value="GH64"/>
    <property type="match status" value="1"/>
</dbReference>
<evidence type="ECO:0000256" key="1">
    <source>
        <dbReference type="SAM" id="MobiDB-lite"/>
    </source>
</evidence>
<name>A0ABY0HHC0_9PEZI</name>
<feature type="signal peptide" evidence="2">
    <location>
        <begin position="1"/>
        <end position="19"/>
    </location>
</feature>
<dbReference type="InterPro" id="IPR032477">
    <property type="entry name" value="Glyco_hydro_64"/>
</dbReference>
<dbReference type="Proteomes" id="UP000294003">
    <property type="component" value="Unassembled WGS sequence"/>
</dbReference>
<dbReference type="InterPro" id="IPR042517">
    <property type="entry name" value="Glyco_hydro_64_N_2"/>
</dbReference>
<dbReference type="Pfam" id="PF16483">
    <property type="entry name" value="Glyco_hydro_64"/>
    <property type="match status" value="2"/>
</dbReference>
<sequence>MLRWRGLPFVSCFIAATAALSIPRSLRGPPATDFSHVAGTRGGVAISTRDASNGSLQIDIRNNRNAVMYAYVSGKASGEIGFVHVANGGAPSSWAKLKEQNLNEQGWIVDMQRLSILLEANRLTTFYLPDYVSSGRVYICDSTEIEFGRTANGDFIEPSFVNPSFDAYKHRCGFIEFDYSPSSLWANLSFVDFVGLVLGMTVTTKSDKEIPSAGLEGDALQGICDDMVAQSKSDGQDWGAMCLRDDNDEVLRVIAPNMFIQTPHLFLRPGQNTTMLDYYKEYVDKVWDKYRTEVLTIDTQAKGVPGPNKGGPADPNGGGEADPINGNNLVECGVEGDILICDPQGEKHSFTKPTTGDILGCNSGPFANDVATMPISRLRIVPRLCAAFTRSTLLLDSGNVQPGPGMDQSYKQNPTNHYARIVHDHLKGRLKAGYTFAYDDANPAGEDVSGLLNVPDPESLTIMIG</sequence>
<evidence type="ECO:0000313" key="5">
    <source>
        <dbReference type="Proteomes" id="UP000294003"/>
    </source>
</evidence>
<evidence type="ECO:0000259" key="3">
    <source>
        <dbReference type="PROSITE" id="PS52006"/>
    </source>
</evidence>
<dbReference type="EMBL" id="QJNS01000020">
    <property type="protein sequence ID" value="RYO93151.1"/>
    <property type="molecule type" value="Genomic_DNA"/>
</dbReference>
<keyword evidence="2" id="KW-0732">Signal</keyword>
<protein>
    <recommendedName>
        <fullName evidence="3">GH64 domain-containing protein</fullName>
    </recommendedName>
</protein>
<dbReference type="InterPro" id="IPR037398">
    <property type="entry name" value="Glyco_hydro_64_fam"/>
</dbReference>
<keyword evidence="5" id="KW-1185">Reference proteome</keyword>
<evidence type="ECO:0000256" key="2">
    <source>
        <dbReference type="SAM" id="SignalP"/>
    </source>
</evidence>
<dbReference type="Gene3D" id="3.30.920.50">
    <property type="entry name" value="Beta-1,3-glucanase, C-terminal domain"/>
    <property type="match status" value="1"/>
</dbReference>
<feature type="chain" id="PRO_5046209638" description="GH64 domain-containing protein" evidence="2">
    <location>
        <begin position="20"/>
        <end position="465"/>
    </location>
</feature>
<organism evidence="4 5">
    <name type="scientific">Monosporascus cannonballus</name>
    <dbReference type="NCBI Taxonomy" id="155416"/>
    <lineage>
        <taxon>Eukaryota</taxon>
        <taxon>Fungi</taxon>
        <taxon>Dikarya</taxon>
        <taxon>Ascomycota</taxon>
        <taxon>Pezizomycotina</taxon>
        <taxon>Sordariomycetes</taxon>
        <taxon>Xylariomycetidae</taxon>
        <taxon>Xylariales</taxon>
        <taxon>Xylariales incertae sedis</taxon>
        <taxon>Monosporascus</taxon>
    </lineage>
</organism>
<dbReference type="Gene3D" id="2.60.110.10">
    <property type="entry name" value="Thaumatin"/>
    <property type="match status" value="1"/>
</dbReference>
<dbReference type="InterPro" id="IPR037176">
    <property type="entry name" value="Osmotin/thaumatin-like_sf"/>
</dbReference>
<comment type="caution">
    <text evidence="4">The sequence shown here is derived from an EMBL/GenBank/DDBJ whole genome shotgun (WGS) entry which is preliminary data.</text>
</comment>
<feature type="region of interest" description="Disordered" evidence="1">
    <location>
        <begin position="301"/>
        <end position="322"/>
    </location>
</feature>
<feature type="domain" description="GH64" evidence="3">
    <location>
        <begin position="53"/>
        <end position="465"/>
    </location>
</feature>